<accession>A0A1M6J7T0</accession>
<keyword evidence="4" id="KW-1185">Reference proteome</keyword>
<dbReference type="AlphaFoldDB" id="A0A1M6J7T0"/>
<dbReference type="Proteomes" id="UP000184080">
    <property type="component" value="Unassembled WGS sequence"/>
</dbReference>
<dbReference type="STRING" id="1121298.SAMN05444401_2983"/>
<dbReference type="EMBL" id="FQZO01000005">
    <property type="protein sequence ID" value="SHJ42759.1"/>
    <property type="molecule type" value="Genomic_DNA"/>
</dbReference>
<evidence type="ECO:0000259" key="2">
    <source>
        <dbReference type="SMART" id="SM00954"/>
    </source>
</evidence>
<dbReference type="SUPFAM" id="SSF81301">
    <property type="entry name" value="Nucleotidyltransferase"/>
    <property type="match status" value="1"/>
</dbReference>
<comment type="pathway">
    <text evidence="1">Purine metabolism; ppGpp biosynthesis; ppGpp from GTP: step 1/2.</text>
</comment>
<gene>
    <name evidence="3" type="ORF">SAMN05444401_2983</name>
</gene>
<dbReference type="Pfam" id="PF04607">
    <property type="entry name" value="RelA_SpoT"/>
    <property type="match status" value="1"/>
</dbReference>
<reference evidence="3 4" key="1">
    <citation type="submission" date="2016-11" db="EMBL/GenBank/DDBJ databases">
        <authorList>
            <person name="Jaros S."/>
            <person name="Januszkiewicz K."/>
            <person name="Wedrychowicz H."/>
        </authorList>
    </citation>
    <scope>NUCLEOTIDE SEQUENCE [LARGE SCALE GENOMIC DNA]</scope>
    <source>
        <strain evidence="3 4">DSM 21864</strain>
    </source>
</reference>
<protein>
    <submittedName>
        <fullName evidence="3">PpGpp synthetase catalytic domain-containing protein (RelA/SpoT-type nucleotidyltranferase)</fullName>
    </submittedName>
</protein>
<dbReference type="PANTHER" id="PTHR41773:SF1">
    <property type="entry name" value="RELA_SPOT DOMAIN-CONTAINING PROTEIN"/>
    <property type="match status" value="1"/>
</dbReference>
<organism evidence="3 4">
    <name type="scientific">Clostridium amylolyticum</name>
    <dbReference type="NCBI Taxonomy" id="1121298"/>
    <lineage>
        <taxon>Bacteria</taxon>
        <taxon>Bacillati</taxon>
        <taxon>Bacillota</taxon>
        <taxon>Clostridia</taxon>
        <taxon>Eubacteriales</taxon>
        <taxon>Clostridiaceae</taxon>
        <taxon>Clostridium</taxon>
    </lineage>
</organism>
<evidence type="ECO:0000256" key="1">
    <source>
        <dbReference type="ARBA" id="ARBA00004976"/>
    </source>
</evidence>
<dbReference type="OrthoDB" id="1694513at2"/>
<dbReference type="Gene3D" id="3.30.460.10">
    <property type="entry name" value="Beta Polymerase, domain 2"/>
    <property type="match status" value="1"/>
</dbReference>
<dbReference type="UniPathway" id="UPA00908">
    <property type="reaction ID" value="UER00884"/>
</dbReference>
<dbReference type="GO" id="GO:0015970">
    <property type="term" value="P:guanosine tetraphosphate biosynthetic process"/>
    <property type="evidence" value="ECO:0007669"/>
    <property type="project" value="UniProtKB-UniPathway"/>
</dbReference>
<feature type="domain" description="RelA/SpoT" evidence="2">
    <location>
        <begin position="50"/>
        <end position="186"/>
    </location>
</feature>
<dbReference type="SMART" id="SM00954">
    <property type="entry name" value="RelA_SpoT"/>
    <property type="match status" value="1"/>
</dbReference>
<evidence type="ECO:0000313" key="4">
    <source>
        <dbReference type="Proteomes" id="UP000184080"/>
    </source>
</evidence>
<sequence length="457" mass="54187">MELELFNFVESVTEYLETSRNKLEEACRDINLYFEKVLETYNEGYLNINSRVKGTDSLKEKVLRNGYYKKYKTSKELMDNLSDLIGIRIECRFIEDEKKIYKLLKNHFNKQDEDGYYYNSANKNIKLELVGEQPQIQKNGFEIFRIDGVYNFNEEAINFELQIKSLVNIFWGEIEHKVIYKNNNYTLGDEFIKNIMISIKKNLFMIDSQLLAIDNQFNKLNATDPTVRKDQIQKVLSKIIYDIYSMKMKNSIGFIVDFRESCDTIIKYIFRSNNAEKLDDYSETLLKTLNRLNDISKNKVSFKREILFERDIHFKDEFCNIIGGTILKSINGDFNWNLFFRILFEIELGNNAEDFENFIIFFRNSLYENINFVKLYSKFNCEEAGKIVNSLMIEVAQCFSKIDSIKFIYDRSIEELKNILDNVINLIVKNINSYGQWEKEQKNYLNSISSEILTKLK</sequence>
<proteinExistence type="predicted"/>
<name>A0A1M6J7T0_9CLOT</name>
<dbReference type="RefSeq" id="WP_073008315.1">
    <property type="nucleotide sequence ID" value="NZ_FQZO01000005.1"/>
</dbReference>
<evidence type="ECO:0000313" key="3">
    <source>
        <dbReference type="EMBL" id="SHJ42759.1"/>
    </source>
</evidence>
<dbReference type="PANTHER" id="PTHR41773">
    <property type="entry name" value="GTP PYROPHOSPHATASE-RELATED"/>
    <property type="match status" value="1"/>
</dbReference>
<dbReference type="InterPro" id="IPR043519">
    <property type="entry name" value="NT_sf"/>
</dbReference>
<dbReference type="InterPro" id="IPR007685">
    <property type="entry name" value="RelA_SpoT"/>
</dbReference>